<evidence type="ECO:0000256" key="2">
    <source>
        <dbReference type="ARBA" id="ARBA00022448"/>
    </source>
</evidence>
<keyword evidence="2 7" id="KW-0813">Transport</keyword>
<evidence type="ECO:0000313" key="10">
    <source>
        <dbReference type="Proteomes" id="UP000321197"/>
    </source>
</evidence>
<proteinExistence type="inferred from homology"/>
<accession>A0A511QYM0</accession>
<reference evidence="9 10" key="1">
    <citation type="submission" date="2019-07" db="EMBL/GenBank/DDBJ databases">
        <title>Whole genome shotgun sequence of Meiothermus hypogaeus NBRC 106114.</title>
        <authorList>
            <person name="Hosoyama A."/>
            <person name="Uohara A."/>
            <person name="Ohji S."/>
            <person name="Ichikawa N."/>
        </authorList>
    </citation>
    <scope>NUCLEOTIDE SEQUENCE [LARGE SCALE GENOMIC DNA]</scope>
    <source>
        <strain evidence="9 10">NBRC 106114</strain>
    </source>
</reference>
<dbReference type="PANTHER" id="PTHR43744">
    <property type="entry name" value="ABC TRANSPORTER PERMEASE PROTEIN MG189-RELATED-RELATED"/>
    <property type="match status" value="1"/>
</dbReference>
<evidence type="ECO:0000256" key="4">
    <source>
        <dbReference type="ARBA" id="ARBA00022692"/>
    </source>
</evidence>
<evidence type="ECO:0000259" key="8">
    <source>
        <dbReference type="PROSITE" id="PS50928"/>
    </source>
</evidence>
<feature type="transmembrane region" description="Helical" evidence="7">
    <location>
        <begin position="115"/>
        <end position="135"/>
    </location>
</feature>
<dbReference type="SUPFAM" id="SSF161098">
    <property type="entry name" value="MetI-like"/>
    <property type="match status" value="1"/>
</dbReference>
<dbReference type="CDD" id="cd06261">
    <property type="entry name" value="TM_PBP2"/>
    <property type="match status" value="1"/>
</dbReference>
<keyword evidence="5 7" id="KW-1133">Transmembrane helix</keyword>
<gene>
    <name evidence="9" type="ORF">MHY01S_06240</name>
</gene>
<feature type="transmembrane region" description="Helical" evidence="7">
    <location>
        <begin position="147"/>
        <end position="169"/>
    </location>
</feature>
<evidence type="ECO:0000256" key="3">
    <source>
        <dbReference type="ARBA" id="ARBA00022475"/>
    </source>
</evidence>
<evidence type="ECO:0000313" key="9">
    <source>
        <dbReference type="EMBL" id="GEM82458.1"/>
    </source>
</evidence>
<evidence type="ECO:0000256" key="5">
    <source>
        <dbReference type="ARBA" id="ARBA00022989"/>
    </source>
</evidence>
<comment type="subcellular location">
    <subcellularLocation>
        <location evidence="1 7">Cell membrane</location>
        <topology evidence="1 7">Multi-pass membrane protein</topology>
    </subcellularLocation>
</comment>
<keyword evidence="3" id="KW-1003">Cell membrane</keyword>
<comment type="similarity">
    <text evidence="7">Belongs to the binding-protein-dependent transport system permease family.</text>
</comment>
<dbReference type="GO" id="GO:0005886">
    <property type="term" value="C:plasma membrane"/>
    <property type="evidence" value="ECO:0007669"/>
    <property type="project" value="UniProtKB-SubCell"/>
</dbReference>
<evidence type="ECO:0000256" key="7">
    <source>
        <dbReference type="RuleBase" id="RU363032"/>
    </source>
</evidence>
<dbReference type="Proteomes" id="UP000321197">
    <property type="component" value="Unassembled WGS sequence"/>
</dbReference>
<dbReference type="Gene3D" id="1.10.3720.10">
    <property type="entry name" value="MetI-like"/>
    <property type="match status" value="1"/>
</dbReference>
<dbReference type="Pfam" id="PF00528">
    <property type="entry name" value="BPD_transp_1"/>
    <property type="match status" value="1"/>
</dbReference>
<dbReference type="AlphaFoldDB" id="A0A511QYM0"/>
<dbReference type="InterPro" id="IPR000515">
    <property type="entry name" value="MetI-like"/>
</dbReference>
<protein>
    <submittedName>
        <fullName evidence="9">Sugar ABC transporter permease</fullName>
    </submittedName>
</protein>
<feature type="transmembrane region" description="Helical" evidence="7">
    <location>
        <begin position="248"/>
        <end position="269"/>
    </location>
</feature>
<sequence length="284" mass="31192">MSLSRAANPWRKLGPSGIFLFGLLILNALGVILPLLLMLISAIKPTPEIFASPFALPQTWSLNNFARVWESGRFDLYFRNSILITVGAEILILGFSAMAGYALGRFKFRLNDAIYVFFLAGLMFPAKLVLVPLFVQLKEMGLINSHFGLILVYAAGGIPAAVFILTGFFRALPSDLDNAARIDGASEWQVFWKVMLPLVRPQLAIVAIYTAIPIWNDFLLPLVFLQDPTLKTVPQGLTVFFGEYATDYGPLFAGLTLAAMPLILLYLLLSEQFIKGLTAGATKG</sequence>
<dbReference type="EMBL" id="BJXL01000011">
    <property type="protein sequence ID" value="GEM82458.1"/>
    <property type="molecule type" value="Genomic_DNA"/>
</dbReference>
<organism evidence="9 10">
    <name type="scientific">Meiothermus hypogaeus NBRC 106114</name>
    <dbReference type="NCBI Taxonomy" id="1227553"/>
    <lineage>
        <taxon>Bacteria</taxon>
        <taxon>Thermotogati</taxon>
        <taxon>Deinococcota</taxon>
        <taxon>Deinococci</taxon>
        <taxon>Thermales</taxon>
        <taxon>Thermaceae</taxon>
        <taxon>Meiothermus</taxon>
    </lineage>
</organism>
<dbReference type="PROSITE" id="PS50928">
    <property type="entry name" value="ABC_TM1"/>
    <property type="match status" value="1"/>
</dbReference>
<comment type="caution">
    <text evidence="9">The sequence shown here is derived from an EMBL/GenBank/DDBJ whole genome shotgun (WGS) entry which is preliminary data.</text>
</comment>
<keyword evidence="4 7" id="KW-0812">Transmembrane</keyword>
<dbReference type="PANTHER" id="PTHR43744:SF12">
    <property type="entry name" value="ABC TRANSPORTER PERMEASE PROTEIN MG189-RELATED"/>
    <property type="match status" value="1"/>
</dbReference>
<dbReference type="GO" id="GO:0055085">
    <property type="term" value="P:transmembrane transport"/>
    <property type="evidence" value="ECO:0007669"/>
    <property type="project" value="InterPro"/>
</dbReference>
<dbReference type="InterPro" id="IPR035906">
    <property type="entry name" value="MetI-like_sf"/>
</dbReference>
<keyword evidence="6 7" id="KW-0472">Membrane</keyword>
<evidence type="ECO:0000256" key="6">
    <source>
        <dbReference type="ARBA" id="ARBA00023136"/>
    </source>
</evidence>
<dbReference type="RefSeq" id="WP_206074923.1">
    <property type="nucleotide sequence ID" value="NZ_BJXL01000011.1"/>
</dbReference>
<feature type="transmembrane region" description="Helical" evidence="7">
    <location>
        <begin position="20"/>
        <end position="43"/>
    </location>
</feature>
<name>A0A511QYM0_9DEIN</name>
<feature type="transmembrane region" description="Helical" evidence="7">
    <location>
        <begin position="82"/>
        <end position="103"/>
    </location>
</feature>
<evidence type="ECO:0000256" key="1">
    <source>
        <dbReference type="ARBA" id="ARBA00004651"/>
    </source>
</evidence>
<feature type="domain" description="ABC transmembrane type-1" evidence="8">
    <location>
        <begin position="78"/>
        <end position="269"/>
    </location>
</feature>